<evidence type="ECO:0000313" key="1">
    <source>
        <dbReference type="EMBL" id="KIK82274.1"/>
    </source>
</evidence>
<dbReference type="OrthoDB" id="2669721at2759"/>
<reference evidence="1 2" key="1">
    <citation type="submission" date="2014-04" db="EMBL/GenBank/DDBJ databases">
        <authorList>
            <consortium name="DOE Joint Genome Institute"/>
            <person name="Kuo A."/>
            <person name="Kohler A."/>
            <person name="Jargeat P."/>
            <person name="Nagy L.G."/>
            <person name="Floudas D."/>
            <person name="Copeland A."/>
            <person name="Barry K.W."/>
            <person name="Cichocki N."/>
            <person name="Veneault-Fourrey C."/>
            <person name="LaButti K."/>
            <person name="Lindquist E.A."/>
            <person name="Lipzen A."/>
            <person name="Lundell T."/>
            <person name="Morin E."/>
            <person name="Murat C."/>
            <person name="Sun H."/>
            <person name="Tunlid A."/>
            <person name="Henrissat B."/>
            <person name="Grigoriev I.V."/>
            <person name="Hibbett D.S."/>
            <person name="Martin F."/>
            <person name="Nordberg H.P."/>
            <person name="Cantor M.N."/>
            <person name="Hua S.X."/>
        </authorList>
    </citation>
    <scope>NUCLEOTIDE SEQUENCE [LARGE SCALE GENOMIC DNA]</scope>
    <source>
        <strain evidence="1 2">Ve08.2h10</strain>
    </source>
</reference>
<dbReference type="EMBL" id="KN825648">
    <property type="protein sequence ID" value="KIK82274.1"/>
    <property type="molecule type" value="Genomic_DNA"/>
</dbReference>
<protein>
    <submittedName>
        <fullName evidence="1">Unplaced genomic scaffold scaffold_826, whole genome shotgun sequence</fullName>
    </submittedName>
</protein>
<proteinExistence type="predicted"/>
<accession>A0A0D0DKM1</accession>
<keyword evidence="2" id="KW-1185">Reference proteome</keyword>
<reference evidence="2" key="2">
    <citation type="submission" date="2015-01" db="EMBL/GenBank/DDBJ databases">
        <title>Evolutionary Origins and Diversification of the Mycorrhizal Mutualists.</title>
        <authorList>
            <consortium name="DOE Joint Genome Institute"/>
            <consortium name="Mycorrhizal Genomics Consortium"/>
            <person name="Kohler A."/>
            <person name="Kuo A."/>
            <person name="Nagy L.G."/>
            <person name="Floudas D."/>
            <person name="Copeland A."/>
            <person name="Barry K.W."/>
            <person name="Cichocki N."/>
            <person name="Veneault-Fourrey C."/>
            <person name="LaButti K."/>
            <person name="Lindquist E.A."/>
            <person name="Lipzen A."/>
            <person name="Lundell T."/>
            <person name="Morin E."/>
            <person name="Murat C."/>
            <person name="Riley R."/>
            <person name="Ohm R."/>
            <person name="Sun H."/>
            <person name="Tunlid A."/>
            <person name="Henrissat B."/>
            <person name="Grigoriev I.V."/>
            <person name="Hibbett D.S."/>
            <person name="Martin F."/>
        </authorList>
    </citation>
    <scope>NUCLEOTIDE SEQUENCE [LARGE SCALE GENOMIC DNA]</scope>
    <source>
        <strain evidence="2">Ve08.2h10</strain>
    </source>
</reference>
<gene>
    <name evidence="1" type="ORF">PAXRUDRAFT_154092</name>
</gene>
<dbReference type="InParanoid" id="A0A0D0DKM1"/>
<evidence type="ECO:0000313" key="2">
    <source>
        <dbReference type="Proteomes" id="UP000054538"/>
    </source>
</evidence>
<dbReference type="AlphaFoldDB" id="A0A0D0DKM1"/>
<dbReference type="HOGENOM" id="CLU_3056082_0_0_1"/>
<sequence length="54" mass="6196">QWAWLHLPNGQIAQSLWTESQKSLDDVQMAHHVKVSSLPFHYHSSIVQLNVDTS</sequence>
<organism evidence="1 2">
    <name type="scientific">Paxillus rubicundulus Ve08.2h10</name>
    <dbReference type="NCBI Taxonomy" id="930991"/>
    <lineage>
        <taxon>Eukaryota</taxon>
        <taxon>Fungi</taxon>
        <taxon>Dikarya</taxon>
        <taxon>Basidiomycota</taxon>
        <taxon>Agaricomycotina</taxon>
        <taxon>Agaricomycetes</taxon>
        <taxon>Agaricomycetidae</taxon>
        <taxon>Boletales</taxon>
        <taxon>Paxilineae</taxon>
        <taxon>Paxillaceae</taxon>
        <taxon>Paxillus</taxon>
    </lineage>
</organism>
<name>A0A0D0DKM1_9AGAM</name>
<feature type="non-terminal residue" evidence="1">
    <location>
        <position position="1"/>
    </location>
</feature>
<dbReference type="Proteomes" id="UP000054538">
    <property type="component" value="Unassembled WGS sequence"/>
</dbReference>